<dbReference type="CDD" id="cd10568">
    <property type="entry name" value="SWIB_like"/>
    <property type="match status" value="1"/>
</dbReference>
<evidence type="ECO:0000313" key="4">
    <source>
        <dbReference type="Proteomes" id="UP000799640"/>
    </source>
</evidence>
<feature type="region of interest" description="Disordered" evidence="1">
    <location>
        <begin position="134"/>
        <end position="160"/>
    </location>
</feature>
<dbReference type="InterPro" id="IPR003121">
    <property type="entry name" value="SWIB_MDM2_domain"/>
</dbReference>
<dbReference type="OrthoDB" id="10263741at2759"/>
<evidence type="ECO:0000259" key="2">
    <source>
        <dbReference type="PROSITE" id="PS51925"/>
    </source>
</evidence>
<dbReference type="AlphaFoldDB" id="A0A6G1HX04"/>
<organism evidence="3 4">
    <name type="scientific">Trichodelitschia bisporula</name>
    <dbReference type="NCBI Taxonomy" id="703511"/>
    <lineage>
        <taxon>Eukaryota</taxon>
        <taxon>Fungi</taxon>
        <taxon>Dikarya</taxon>
        <taxon>Ascomycota</taxon>
        <taxon>Pezizomycotina</taxon>
        <taxon>Dothideomycetes</taxon>
        <taxon>Dothideomycetes incertae sedis</taxon>
        <taxon>Phaeotrichales</taxon>
        <taxon>Phaeotrichaceae</taxon>
        <taxon>Trichodelitschia</taxon>
    </lineage>
</organism>
<dbReference type="SMART" id="SM00151">
    <property type="entry name" value="SWIB"/>
    <property type="match status" value="1"/>
</dbReference>
<dbReference type="PROSITE" id="PS51925">
    <property type="entry name" value="SWIB_MDM2"/>
    <property type="match status" value="1"/>
</dbReference>
<protein>
    <recommendedName>
        <fullName evidence="2">DM2 domain-containing protein</fullName>
    </recommendedName>
</protein>
<dbReference type="InterPro" id="IPR019835">
    <property type="entry name" value="SWIB_domain"/>
</dbReference>
<dbReference type="Pfam" id="PF02201">
    <property type="entry name" value="SWIB"/>
    <property type="match status" value="1"/>
</dbReference>
<accession>A0A6G1HX04</accession>
<evidence type="ECO:0000313" key="3">
    <source>
        <dbReference type="EMBL" id="KAF2400550.1"/>
    </source>
</evidence>
<evidence type="ECO:0000256" key="1">
    <source>
        <dbReference type="SAM" id="MobiDB-lite"/>
    </source>
</evidence>
<dbReference type="SUPFAM" id="SSF47592">
    <property type="entry name" value="SWIB/MDM2 domain"/>
    <property type="match status" value="1"/>
</dbReference>
<dbReference type="InterPro" id="IPR036885">
    <property type="entry name" value="SWIB_MDM2_dom_sf"/>
</dbReference>
<keyword evidence="4" id="KW-1185">Reference proteome</keyword>
<dbReference type="PANTHER" id="PTHR13844">
    <property type="entry name" value="SWI/SNF-RELATED MATRIX-ASSOCIATED ACTIN-DEPENDENT REGULATOR OF CHROMATIN SUBFAMILY D"/>
    <property type="match status" value="1"/>
</dbReference>
<gene>
    <name evidence="3" type="ORF">EJ06DRAFT_538058</name>
</gene>
<name>A0A6G1HX04_9PEZI</name>
<feature type="domain" description="DM2" evidence="2">
    <location>
        <begin position="233"/>
        <end position="311"/>
    </location>
</feature>
<sequence length="451" mass="50710">MVANPQHAAQVNAAQQQAMLAQDQAKRDFARRQSRVPTDRDLPEGTEEIDIGAVTPRYRAMRDLERRLDAMIMRKRLDMQDSLQRNVKRQRTLRVWISNTAENQPWQQTAIDPDAFDFGDPSQSSFRVKIEARLLPEEDEEEDDAMDTDGPKLPKPSGQRTRFSHFFKQLSVEFERTPTMQGEGLAKVEWKKPEPRPGAPPAPVNTDADFDCIQFERKNDENVNLRISLVRDENPERSVLSPGLVDLLDETEDDRAGVVMGIWNYIRANKLLENEDSRTVHCDARLKALFNNADTIQFPYIPNLILGHLTPLPPITLAYTARVDPDYAANPVPTIYDLTVLTDDPLRATMSDILKPTPARTTALQQIAAIDESLALAVQALASARAKHTFYDQLGHDPVAFLKRFIASQQRDLEVILGEATRGAPEEGTGEEWRRGGRGVALFLAKGGRAV</sequence>
<proteinExistence type="predicted"/>
<feature type="region of interest" description="Disordered" evidence="1">
    <location>
        <begin position="20"/>
        <end position="44"/>
    </location>
</feature>
<reference evidence="3" key="1">
    <citation type="journal article" date="2020" name="Stud. Mycol.">
        <title>101 Dothideomycetes genomes: a test case for predicting lifestyles and emergence of pathogens.</title>
        <authorList>
            <person name="Haridas S."/>
            <person name="Albert R."/>
            <person name="Binder M."/>
            <person name="Bloem J."/>
            <person name="Labutti K."/>
            <person name="Salamov A."/>
            <person name="Andreopoulos B."/>
            <person name="Baker S."/>
            <person name="Barry K."/>
            <person name="Bills G."/>
            <person name="Bluhm B."/>
            <person name="Cannon C."/>
            <person name="Castanera R."/>
            <person name="Culley D."/>
            <person name="Daum C."/>
            <person name="Ezra D."/>
            <person name="Gonzalez J."/>
            <person name="Henrissat B."/>
            <person name="Kuo A."/>
            <person name="Liang C."/>
            <person name="Lipzen A."/>
            <person name="Lutzoni F."/>
            <person name="Magnuson J."/>
            <person name="Mondo S."/>
            <person name="Nolan M."/>
            <person name="Ohm R."/>
            <person name="Pangilinan J."/>
            <person name="Park H.-J."/>
            <person name="Ramirez L."/>
            <person name="Alfaro M."/>
            <person name="Sun H."/>
            <person name="Tritt A."/>
            <person name="Yoshinaga Y."/>
            <person name="Zwiers L.-H."/>
            <person name="Turgeon B."/>
            <person name="Goodwin S."/>
            <person name="Spatafora J."/>
            <person name="Crous P."/>
            <person name="Grigoriev I."/>
        </authorList>
    </citation>
    <scope>NUCLEOTIDE SEQUENCE</scope>
    <source>
        <strain evidence="3">CBS 262.69</strain>
    </source>
</reference>
<dbReference type="Gene3D" id="1.10.245.10">
    <property type="entry name" value="SWIB/MDM2 domain"/>
    <property type="match status" value="1"/>
</dbReference>
<feature type="compositionally biased region" description="Basic and acidic residues" evidence="1">
    <location>
        <begin position="24"/>
        <end position="43"/>
    </location>
</feature>
<dbReference type="Proteomes" id="UP000799640">
    <property type="component" value="Unassembled WGS sequence"/>
</dbReference>
<feature type="compositionally biased region" description="Acidic residues" evidence="1">
    <location>
        <begin position="137"/>
        <end position="147"/>
    </location>
</feature>
<dbReference type="EMBL" id="ML996695">
    <property type="protein sequence ID" value="KAF2400550.1"/>
    <property type="molecule type" value="Genomic_DNA"/>
</dbReference>